<accession>A0AA86VQ69</accession>
<dbReference type="Gramene" id="rna-AYBTSS11_LOCUS20629">
    <property type="protein sequence ID" value="CAJ1965034.1"/>
    <property type="gene ID" value="gene-AYBTSS11_LOCUS20629"/>
</dbReference>
<keyword evidence="3" id="KW-1185">Reference proteome</keyword>
<proteinExistence type="predicted"/>
<evidence type="ECO:0000313" key="3">
    <source>
        <dbReference type="Proteomes" id="UP001189624"/>
    </source>
</evidence>
<evidence type="ECO:0000256" key="1">
    <source>
        <dbReference type="SAM" id="MobiDB-lite"/>
    </source>
</evidence>
<reference evidence="2" key="1">
    <citation type="submission" date="2023-10" db="EMBL/GenBank/DDBJ databases">
        <authorList>
            <person name="Domelevo Entfellner J.-B."/>
        </authorList>
    </citation>
    <scope>NUCLEOTIDE SEQUENCE</scope>
</reference>
<organism evidence="2 3">
    <name type="scientific">Sphenostylis stenocarpa</name>
    <dbReference type="NCBI Taxonomy" id="92480"/>
    <lineage>
        <taxon>Eukaryota</taxon>
        <taxon>Viridiplantae</taxon>
        <taxon>Streptophyta</taxon>
        <taxon>Embryophyta</taxon>
        <taxon>Tracheophyta</taxon>
        <taxon>Spermatophyta</taxon>
        <taxon>Magnoliopsida</taxon>
        <taxon>eudicotyledons</taxon>
        <taxon>Gunneridae</taxon>
        <taxon>Pentapetalae</taxon>
        <taxon>rosids</taxon>
        <taxon>fabids</taxon>
        <taxon>Fabales</taxon>
        <taxon>Fabaceae</taxon>
        <taxon>Papilionoideae</taxon>
        <taxon>50 kb inversion clade</taxon>
        <taxon>NPAAA clade</taxon>
        <taxon>indigoferoid/millettioid clade</taxon>
        <taxon>Phaseoleae</taxon>
        <taxon>Sphenostylis</taxon>
    </lineage>
</organism>
<dbReference type="Proteomes" id="UP001189624">
    <property type="component" value="Chromosome 6"/>
</dbReference>
<name>A0AA86VQ69_9FABA</name>
<feature type="region of interest" description="Disordered" evidence="1">
    <location>
        <begin position="1"/>
        <end position="24"/>
    </location>
</feature>
<dbReference type="AlphaFoldDB" id="A0AA86VQ69"/>
<gene>
    <name evidence="2" type="ORF">AYBTSS11_LOCUS20629</name>
</gene>
<protein>
    <submittedName>
        <fullName evidence="2">Uncharacterized protein</fullName>
    </submittedName>
</protein>
<dbReference type="EMBL" id="OY731403">
    <property type="protein sequence ID" value="CAJ1965034.1"/>
    <property type="molecule type" value="Genomic_DNA"/>
</dbReference>
<evidence type="ECO:0000313" key="2">
    <source>
        <dbReference type="EMBL" id="CAJ1965034.1"/>
    </source>
</evidence>
<sequence length="81" mass="8740">MGTGLAESVRKEDPVELDSSSTLRGDAPVFGPKIGYGWAIRAEDIVRWGKRRVRPPFAYQPIVGGLGPLEARAMGDPCEAN</sequence>